<evidence type="ECO:0000313" key="6">
    <source>
        <dbReference type="EMBL" id="MEU8134550.1"/>
    </source>
</evidence>
<evidence type="ECO:0000256" key="1">
    <source>
        <dbReference type="ARBA" id="ARBA00021292"/>
    </source>
</evidence>
<dbReference type="PANTHER" id="PTHR12526">
    <property type="entry name" value="GLYCOSYLTRANSFERASE"/>
    <property type="match status" value="1"/>
</dbReference>
<feature type="domain" description="Glycosyltransferase subfamily 4-like N-terminal" evidence="5">
    <location>
        <begin position="183"/>
        <end position="290"/>
    </location>
</feature>
<keyword evidence="3 6" id="KW-0808">Transferase</keyword>
<dbReference type="PANTHER" id="PTHR12526:SF600">
    <property type="entry name" value="GLYCOSYL TRANSFERASE GROUP 1"/>
    <property type="match status" value="1"/>
</dbReference>
<proteinExistence type="predicted"/>
<dbReference type="RefSeq" id="WP_358353295.1">
    <property type="nucleotide sequence ID" value="NZ_JBEZFP010000028.1"/>
</dbReference>
<evidence type="ECO:0000256" key="2">
    <source>
        <dbReference type="ARBA" id="ARBA00022676"/>
    </source>
</evidence>
<evidence type="ECO:0000259" key="5">
    <source>
        <dbReference type="Pfam" id="PF13439"/>
    </source>
</evidence>
<accession>A0ABV3DFL3</accession>
<dbReference type="Pfam" id="PF00534">
    <property type="entry name" value="Glycos_transf_1"/>
    <property type="match status" value="1"/>
</dbReference>
<dbReference type="SUPFAM" id="SSF53756">
    <property type="entry name" value="UDP-Glycosyltransferase/glycogen phosphorylase"/>
    <property type="match status" value="1"/>
</dbReference>
<feature type="domain" description="Glycosyl transferase family 1" evidence="4">
    <location>
        <begin position="312"/>
        <end position="468"/>
    </location>
</feature>
<sequence>MQGAEQRPRLAVMVVSNFVDGDSRVQKTARSVAEAGWDVVLLGRARGNTREEYTIGDARVIRVPLRMTAQTYRKDNPPRGVAGRLGYRSGEQARMRVDARRALRADLEVERRLAALGDDDLAAKLRLTGLTAADRARGYWIEARRRLYERSAAKAKKPGGRTRLAVGLGRDGGAWLTQPQLVDFDTAFTPVIAELKPDLLHAHDFDTVGLVVRAGLKLRGTGHPVKIVYDAHEYIAGWERPGDPAFRPAMAAQERKYIRLADGVITVSDAIADLLAADHGLEVRPTVVCNAPTVAELASGDDADTVPDVRAAAGLGPDVPLMVYAGMTAPERSLETAVAALPSLPDVHLAMVTARNPYVDALERQARDLGVADRLHILPYVKPHQVVGHLAAGSVGIVTSLHSPNYELSLPSKYYEYLNARLPLVVSDLRTVGAFTREQGIGEVFPAGDSEAFAAGVRAVLADRDKYVKPYDGDLLARNTWEAQVPELLGLYERLAG</sequence>
<dbReference type="Proteomes" id="UP001551482">
    <property type="component" value="Unassembled WGS sequence"/>
</dbReference>
<organism evidence="6 7">
    <name type="scientific">Streptodolium elevatio</name>
    <dbReference type="NCBI Taxonomy" id="3157996"/>
    <lineage>
        <taxon>Bacteria</taxon>
        <taxon>Bacillati</taxon>
        <taxon>Actinomycetota</taxon>
        <taxon>Actinomycetes</taxon>
        <taxon>Kitasatosporales</taxon>
        <taxon>Streptomycetaceae</taxon>
        <taxon>Streptodolium</taxon>
    </lineage>
</organism>
<keyword evidence="2 6" id="KW-0328">Glycosyltransferase</keyword>
<name>A0ABV3DFL3_9ACTN</name>
<keyword evidence="7" id="KW-1185">Reference proteome</keyword>
<dbReference type="InterPro" id="IPR001296">
    <property type="entry name" value="Glyco_trans_1"/>
</dbReference>
<dbReference type="Pfam" id="PF13439">
    <property type="entry name" value="Glyco_transf_4"/>
    <property type="match status" value="1"/>
</dbReference>
<dbReference type="CDD" id="cd03801">
    <property type="entry name" value="GT4_PimA-like"/>
    <property type="match status" value="1"/>
</dbReference>
<dbReference type="InterPro" id="IPR028098">
    <property type="entry name" value="Glyco_trans_4-like_N"/>
</dbReference>
<protein>
    <recommendedName>
        <fullName evidence="1">D-inositol 3-phosphate glycosyltransferase</fullName>
    </recommendedName>
</protein>
<dbReference type="Gene3D" id="3.40.50.2000">
    <property type="entry name" value="Glycogen Phosphorylase B"/>
    <property type="match status" value="2"/>
</dbReference>
<dbReference type="EMBL" id="JBEZFP010000028">
    <property type="protein sequence ID" value="MEU8134550.1"/>
    <property type="molecule type" value="Genomic_DNA"/>
</dbReference>
<gene>
    <name evidence="6" type="ORF">AB0C36_13670</name>
</gene>
<comment type="caution">
    <text evidence="6">The sequence shown here is derived from an EMBL/GenBank/DDBJ whole genome shotgun (WGS) entry which is preliminary data.</text>
</comment>
<evidence type="ECO:0000259" key="4">
    <source>
        <dbReference type="Pfam" id="PF00534"/>
    </source>
</evidence>
<reference evidence="6 7" key="1">
    <citation type="submission" date="2024-06" db="EMBL/GenBank/DDBJ databases">
        <title>The Natural Products Discovery Center: Release of the First 8490 Sequenced Strains for Exploring Actinobacteria Biosynthetic Diversity.</title>
        <authorList>
            <person name="Kalkreuter E."/>
            <person name="Kautsar S.A."/>
            <person name="Yang D."/>
            <person name="Bader C.D."/>
            <person name="Teijaro C.N."/>
            <person name="Fluegel L."/>
            <person name="Davis C.M."/>
            <person name="Simpson J.R."/>
            <person name="Lauterbach L."/>
            <person name="Steele A.D."/>
            <person name="Gui C."/>
            <person name="Meng S."/>
            <person name="Li G."/>
            <person name="Viehrig K."/>
            <person name="Ye F."/>
            <person name="Su P."/>
            <person name="Kiefer A.F."/>
            <person name="Nichols A."/>
            <person name="Cepeda A.J."/>
            <person name="Yan W."/>
            <person name="Fan B."/>
            <person name="Jiang Y."/>
            <person name="Adhikari A."/>
            <person name="Zheng C.-J."/>
            <person name="Schuster L."/>
            <person name="Cowan T.M."/>
            <person name="Smanski M.J."/>
            <person name="Chevrette M.G."/>
            <person name="De Carvalho L.P.S."/>
            <person name="Shen B."/>
        </authorList>
    </citation>
    <scope>NUCLEOTIDE SEQUENCE [LARGE SCALE GENOMIC DNA]</scope>
    <source>
        <strain evidence="6 7">NPDC048946</strain>
    </source>
</reference>
<evidence type="ECO:0000256" key="3">
    <source>
        <dbReference type="ARBA" id="ARBA00022679"/>
    </source>
</evidence>
<dbReference type="GO" id="GO:0016757">
    <property type="term" value="F:glycosyltransferase activity"/>
    <property type="evidence" value="ECO:0007669"/>
    <property type="project" value="UniProtKB-KW"/>
</dbReference>
<evidence type="ECO:0000313" key="7">
    <source>
        <dbReference type="Proteomes" id="UP001551482"/>
    </source>
</evidence>